<evidence type="ECO:0000256" key="1">
    <source>
        <dbReference type="ARBA" id="ARBA00023015"/>
    </source>
</evidence>
<dbReference type="EMBL" id="JBHMBK010000007">
    <property type="protein sequence ID" value="MFB9685025.1"/>
    <property type="molecule type" value="Genomic_DNA"/>
</dbReference>
<dbReference type="InterPro" id="IPR028082">
    <property type="entry name" value="Peripla_BP_I"/>
</dbReference>
<keyword evidence="1" id="KW-0805">Transcription regulation</keyword>
<keyword evidence="6" id="KW-1185">Reference proteome</keyword>
<evidence type="ECO:0000256" key="3">
    <source>
        <dbReference type="ARBA" id="ARBA00023163"/>
    </source>
</evidence>
<evidence type="ECO:0000313" key="5">
    <source>
        <dbReference type="EMBL" id="MFB9685025.1"/>
    </source>
</evidence>
<dbReference type="PANTHER" id="PTHR30146:SF109">
    <property type="entry name" value="HTH-TYPE TRANSCRIPTIONAL REGULATOR GALS"/>
    <property type="match status" value="1"/>
</dbReference>
<dbReference type="GO" id="GO:0003677">
    <property type="term" value="F:DNA binding"/>
    <property type="evidence" value="ECO:0007669"/>
    <property type="project" value="UniProtKB-KW"/>
</dbReference>
<reference evidence="5 6" key="1">
    <citation type="submission" date="2024-09" db="EMBL/GenBank/DDBJ databases">
        <authorList>
            <person name="Sun Q."/>
            <person name="Mori K."/>
        </authorList>
    </citation>
    <scope>NUCLEOTIDE SEQUENCE [LARGE SCALE GENOMIC DNA]</scope>
    <source>
        <strain evidence="5 6">JCM 13852</strain>
    </source>
</reference>
<dbReference type="Pfam" id="PF00356">
    <property type="entry name" value="LacI"/>
    <property type="match status" value="1"/>
</dbReference>
<dbReference type="RefSeq" id="WP_378192398.1">
    <property type="nucleotide sequence ID" value="NZ_JBHMBK010000007.1"/>
</dbReference>
<evidence type="ECO:0000259" key="4">
    <source>
        <dbReference type="PROSITE" id="PS50932"/>
    </source>
</evidence>
<dbReference type="InterPro" id="IPR000843">
    <property type="entry name" value="HTH_LacI"/>
</dbReference>
<keyword evidence="2 5" id="KW-0238">DNA-binding</keyword>
<sequence>MSVAEESPGLRPTLADVARAAGVSIATASRVLNGFPRVSPERRKQVESAMLALGYARQRAAKASSARHTGSIALVVCEEVPRLFTDPYFPRIAAGVGRELTAVGVQLVLLTVPATDDYQSPVVRYLGGGHVDGALVVGMHGRRPLDLDWLGIPVVFGGRPVQAGRTGRLPYVDADNQGGARLATQRLLDGGRQVVATVAGPQDMTAGVDRLLGYRQAMTRAGRYDETLVVCGDFGQASGEYATSRLLTRRPDVDGIFAASDMMAVGALRALRRAGRRVPEDVALVGFDDLPIGCWTDPPLTTVRQPVEEMGARMTAELLAMIDGAAPRRSTVLDTELVPRKSA</sequence>
<dbReference type="PANTHER" id="PTHR30146">
    <property type="entry name" value="LACI-RELATED TRANSCRIPTIONAL REPRESSOR"/>
    <property type="match status" value="1"/>
</dbReference>
<evidence type="ECO:0000256" key="2">
    <source>
        <dbReference type="ARBA" id="ARBA00023125"/>
    </source>
</evidence>
<comment type="caution">
    <text evidence="5">The sequence shown here is derived from an EMBL/GenBank/DDBJ whole genome shotgun (WGS) entry which is preliminary data.</text>
</comment>
<dbReference type="PRINTS" id="PR00036">
    <property type="entry name" value="HTHLACI"/>
</dbReference>
<dbReference type="InterPro" id="IPR010982">
    <property type="entry name" value="Lambda_DNA-bd_dom_sf"/>
</dbReference>
<name>A0ABV5U0W8_9PSEU</name>
<dbReference type="CDD" id="cd01392">
    <property type="entry name" value="HTH_LacI"/>
    <property type="match status" value="1"/>
</dbReference>
<feature type="domain" description="HTH lacI-type" evidence="4">
    <location>
        <begin position="12"/>
        <end position="66"/>
    </location>
</feature>
<dbReference type="Pfam" id="PF13377">
    <property type="entry name" value="Peripla_BP_3"/>
    <property type="match status" value="1"/>
</dbReference>
<dbReference type="SMART" id="SM00354">
    <property type="entry name" value="HTH_LACI"/>
    <property type="match status" value="1"/>
</dbReference>
<dbReference type="Gene3D" id="3.40.50.2300">
    <property type="match status" value="2"/>
</dbReference>
<dbReference type="Proteomes" id="UP001589535">
    <property type="component" value="Unassembled WGS sequence"/>
</dbReference>
<gene>
    <name evidence="5" type="ORF">ACFFTO_12600</name>
</gene>
<keyword evidence="3" id="KW-0804">Transcription</keyword>
<dbReference type="SUPFAM" id="SSF53822">
    <property type="entry name" value="Periplasmic binding protein-like I"/>
    <property type="match status" value="1"/>
</dbReference>
<dbReference type="PROSITE" id="PS50932">
    <property type="entry name" value="HTH_LACI_2"/>
    <property type="match status" value="1"/>
</dbReference>
<organism evidence="5 6">
    <name type="scientific">Amycolatopsis plumensis</name>
    <dbReference type="NCBI Taxonomy" id="236508"/>
    <lineage>
        <taxon>Bacteria</taxon>
        <taxon>Bacillati</taxon>
        <taxon>Actinomycetota</taxon>
        <taxon>Actinomycetes</taxon>
        <taxon>Pseudonocardiales</taxon>
        <taxon>Pseudonocardiaceae</taxon>
        <taxon>Amycolatopsis</taxon>
    </lineage>
</organism>
<protein>
    <submittedName>
        <fullName evidence="5">LacI family DNA-binding transcriptional regulator</fullName>
    </submittedName>
</protein>
<evidence type="ECO:0000313" key="6">
    <source>
        <dbReference type="Proteomes" id="UP001589535"/>
    </source>
</evidence>
<accession>A0ABV5U0W8</accession>
<dbReference type="InterPro" id="IPR046335">
    <property type="entry name" value="LacI/GalR-like_sensor"/>
</dbReference>
<dbReference type="Gene3D" id="1.10.260.40">
    <property type="entry name" value="lambda repressor-like DNA-binding domains"/>
    <property type="match status" value="1"/>
</dbReference>
<dbReference type="CDD" id="cd06267">
    <property type="entry name" value="PBP1_LacI_sugar_binding-like"/>
    <property type="match status" value="1"/>
</dbReference>
<dbReference type="SUPFAM" id="SSF47413">
    <property type="entry name" value="lambda repressor-like DNA-binding domains"/>
    <property type="match status" value="1"/>
</dbReference>
<dbReference type="PROSITE" id="PS00356">
    <property type="entry name" value="HTH_LACI_1"/>
    <property type="match status" value="1"/>
</dbReference>
<proteinExistence type="predicted"/>